<dbReference type="InterPro" id="IPR019734">
    <property type="entry name" value="TPR_rpt"/>
</dbReference>
<dbReference type="EMBL" id="JABBHF010000004">
    <property type="protein sequence ID" value="NMH87585.1"/>
    <property type="molecule type" value="Genomic_DNA"/>
</dbReference>
<reference evidence="5 6" key="1">
    <citation type="submission" date="2020-04" db="EMBL/GenBank/DDBJ databases">
        <title>A Flavivirga sp. nov.</title>
        <authorList>
            <person name="Sun X."/>
        </authorList>
    </citation>
    <scope>NUCLEOTIDE SEQUENCE [LARGE SCALE GENOMIC DNA]</scope>
    <source>
        <strain evidence="5 6">Y03</strain>
    </source>
</reference>
<feature type="signal peptide" evidence="3">
    <location>
        <begin position="1"/>
        <end position="22"/>
    </location>
</feature>
<keyword evidence="2" id="KW-0812">Transmembrane</keyword>
<feature type="domain" description="Signal transduction histidine kinase internal region" evidence="4">
    <location>
        <begin position="520"/>
        <end position="598"/>
    </location>
</feature>
<dbReference type="RefSeq" id="WP_169672223.1">
    <property type="nucleotide sequence ID" value="NZ_JABBHF010000004.1"/>
</dbReference>
<dbReference type="GO" id="GO:0016301">
    <property type="term" value="F:kinase activity"/>
    <property type="evidence" value="ECO:0007669"/>
    <property type="project" value="UniProtKB-KW"/>
</dbReference>
<gene>
    <name evidence="5" type="ORF">HHX25_08720</name>
</gene>
<keyword evidence="6" id="KW-1185">Reference proteome</keyword>
<sequence>MRIVIKYLWFLCIMLSTANMLAQVYDEDVAQAPRFTIRGSVIESDTRNPIPNVNVEVNGGAYTTTDYAGDFRIEAKKGDELIIRHKDFETVYYTIQSNERITVEVESNKEETEYKKLKKFSRSNPNQFESLIDSAETYLKKDAKRSIKFIEKALIESNSVKENAETYEVLGDIYMFWKQYDLAVSNYRISNQNMKTNIVKLKLANAYKLNKNYQESIQTYQGVNKKGLSNWQQVQLHEGLGDVYLLTKNYPLSIDNYEKGLAIAQKHLITPKITDLNSKIAQAYNAKGELQKAEGYFSKSMKLANTENRKRAAEEKVKAADFQSTNNNYTSEIALRKEALEDINDFENDSVLDNESALTPQKQNYKIGNAYALQKDYENAISYLEESIEVADSKEDLIVQKDATRKLSEIYRDAGQFDKALVAYQSYVDLVEKLYTKKEQEISQATRFSKDIVSKQNRILSLESDRTLTESQFKLTAEQAKRQKLIIYSLIGGVLLLLVTALFMFKYIRQQRLANNLLALKSLRSQMNPHFIFNALNSVNSFIASNDERTANKYLTDFSLLMRAVLENSEEDFIPLEKEIKLLELYTKLEHFRFQDKFDYSINIDENINVQDFVIPPMLLQPYIENAVWHGLRYKKLKGHLQIGIAQITSAEIKIMIADDGIGREKSKALKTENQQKQNSKGMGNIKKRVAILNEMYKDKVDVLVDDFQKGEDVGTKVVVTLKKD</sequence>
<dbReference type="Gene3D" id="1.25.40.10">
    <property type="entry name" value="Tetratricopeptide repeat domain"/>
    <property type="match status" value="3"/>
</dbReference>
<feature type="transmembrane region" description="Helical" evidence="2">
    <location>
        <begin position="485"/>
        <end position="505"/>
    </location>
</feature>
<dbReference type="SMART" id="SM00028">
    <property type="entry name" value="TPR"/>
    <property type="match status" value="4"/>
</dbReference>
<keyword evidence="2" id="KW-0472">Membrane</keyword>
<evidence type="ECO:0000259" key="4">
    <source>
        <dbReference type="Pfam" id="PF06580"/>
    </source>
</evidence>
<name>A0ABX1RVJ9_9FLAO</name>
<dbReference type="InterPro" id="IPR036890">
    <property type="entry name" value="HATPase_C_sf"/>
</dbReference>
<keyword evidence="1" id="KW-0802">TPR repeat</keyword>
<evidence type="ECO:0000313" key="5">
    <source>
        <dbReference type="EMBL" id="NMH87585.1"/>
    </source>
</evidence>
<dbReference type="PROSITE" id="PS50005">
    <property type="entry name" value="TPR"/>
    <property type="match status" value="1"/>
</dbReference>
<keyword evidence="5" id="KW-0808">Transferase</keyword>
<keyword evidence="2" id="KW-1133">Transmembrane helix</keyword>
<evidence type="ECO:0000256" key="3">
    <source>
        <dbReference type="SAM" id="SignalP"/>
    </source>
</evidence>
<keyword evidence="5" id="KW-0418">Kinase</keyword>
<dbReference type="Pfam" id="PF06580">
    <property type="entry name" value="His_kinase"/>
    <property type="match status" value="1"/>
</dbReference>
<dbReference type="Gene3D" id="2.60.40.1120">
    <property type="entry name" value="Carboxypeptidase-like, regulatory domain"/>
    <property type="match status" value="1"/>
</dbReference>
<accession>A0ABX1RVJ9</accession>
<dbReference type="InterPro" id="IPR010559">
    <property type="entry name" value="Sig_transdc_His_kin_internal"/>
</dbReference>
<protein>
    <submittedName>
        <fullName evidence="5">Histidine kinase</fullName>
    </submittedName>
</protein>
<dbReference type="InterPro" id="IPR011990">
    <property type="entry name" value="TPR-like_helical_dom_sf"/>
</dbReference>
<organism evidence="5 6">
    <name type="scientific">Flavivirga algicola</name>
    <dbReference type="NCBI Taxonomy" id="2729136"/>
    <lineage>
        <taxon>Bacteria</taxon>
        <taxon>Pseudomonadati</taxon>
        <taxon>Bacteroidota</taxon>
        <taxon>Flavobacteriia</taxon>
        <taxon>Flavobacteriales</taxon>
        <taxon>Flavobacteriaceae</taxon>
        <taxon>Flavivirga</taxon>
    </lineage>
</organism>
<dbReference type="Pfam" id="PF13424">
    <property type="entry name" value="TPR_12"/>
    <property type="match status" value="1"/>
</dbReference>
<proteinExistence type="predicted"/>
<feature type="repeat" description="TPR" evidence="1">
    <location>
        <begin position="361"/>
        <end position="394"/>
    </location>
</feature>
<evidence type="ECO:0000313" key="6">
    <source>
        <dbReference type="Proteomes" id="UP000746690"/>
    </source>
</evidence>
<evidence type="ECO:0000256" key="2">
    <source>
        <dbReference type="SAM" id="Phobius"/>
    </source>
</evidence>
<keyword evidence="3" id="KW-0732">Signal</keyword>
<dbReference type="SUPFAM" id="SSF49464">
    <property type="entry name" value="Carboxypeptidase regulatory domain-like"/>
    <property type="match status" value="1"/>
</dbReference>
<feature type="chain" id="PRO_5045696761" evidence="3">
    <location>
        <begin position="23"/>
        <end position="725"/>
    </location>
</feature>
<dbReference type="InterPro" id="IPR008969">
    <property type="entry name" value="CarboxyPept-like_regulatory"/>
</dbReference>
<evidence type="ECO:0000256" key="1">
    <source>
        <dbReference type="PROSITE-ProRule" id="PRU00339"/>
    </source>
</evidence>
<dbReference type="SUPFAM" id="SSF48452">
    <property type="entry name" value="TPR-like"/>
    <property type="match status" value="1"/>
</dbReference>
<dbReference type="InterPro" id="IPR050640">
    <property type="entry name" value="Bact_2-comp_sensor_kinase"/>
</dbReference>
<dbReference type="Proteomes" id="UP000746690">
    <property type="component" value="Unassembled WGS sequence"/>
</dbReference>
<dbReference type="Gene3D" id="3.30.565.10">
    <property type="entry name" value="Histidine kinase-like ATPase, C-terminal domain"/>
    <property type="match status" value="1"/>
</dbReference>
<dbReference type="PANTHER" id="PTHR34220:SF7">
    <property type="entry name" value="SENSOR HISTIDINE KINASE YPDA"/>
    <property type="match status" value="1"/>
</dbReference>
<comment type="caution">
    <text evidence="5">The sequence shown here is derived from an EMBL/GenBank/DDBJ whole genome shotgun (WGS) entry which is preliminary data.</text>
</comment>
<dbReference type="PANTHER" id="PTHR34220">
    <property type="entry name" value="SENSOR HISTIDINE KINASE YPDA"/>
    <property type="match status" value="1"/>
</dbReference>